<dbReference type="GO" id="GO:0000287">
    <property type="term" value="F:magnesium ion binding"/>
    <property type="evidence" value="ECO:0007669"/>
    <property type="project" value="UniProtKB-UniRule"/>
</dbReference>
<dbReference type="OrthoDB" id="9805455at2"/>
<evidence type="ECO:0000256" key="13">
    <source>
        <dbReference type="ARBA" id="ARBA00023146"/>
    </source>
</evidence>
<dbReference type="SUPFAM" id="SSF46955">
    <property type="entry name" value="Putative DNA-binding domain"/>
    <property type="match status" value="1"/>
</dbReference>
<dbReference type="Pfam" id="PF17759">
    <property type="entry name" value="tRNA_synthFbeta"/>
    <property type="match status" value="1"/>
</dbReference>
<keyword evidence="10 15" id="KW-0460">Magnesium</keyword>
<evidence type="ECO:0000256" key="11">
    <source>
        <dbReference type="ARBA" id="ARBA00022884"/>
    </source>
</evidence>
<dbReference type="FunFam" id="2.40.50.140:FF:000045">
    <property type="entry name" value="Phenylalanine--tRNA ligase beta subunit"/>
    <property type="match status" value="1"/>
</dbReference>
<comment type="catalytic activity">
    <reaction evidence="14 15">
        <text>tRNA(Phe) + L-phenylalanine + ATP = L-phenylalanyl-tRNA(Phe) + AMP + diphosphate + H(+)</text>
        <dbReference type="Rhea" id="RHEA:19413"/>
        <dbReference type="Rhea" id="RHEA-COMP:9668"/>
        <dbReference type="Rhea" id="RHEA-COMP:9699"/>
        <dbReference type="ChEBI" id="CHEBI:15378"/>
        <dbReference type="ChEBI" id="CHEBI:30616"/>
        <dbReference type="ChEBI" id="CHEBI:33019"/>
        <dbReference type="ChEBI" id="CHEBI:58095"/>
        <dbReference type="ChEBI" id="CHEBI:78442"/>
        <dbReference type="ChEBI" id="CHEBI:78531"/>
        <dbReference type="ChEBI" id="CHEBI:456215"/>
        <dbReference type="EC" id="6.1.1.20"/>
    </reaction>
</comment>
<gene>
    <name evidence="15" type="primary">pheT</name>
    <name evidence="20" type="ORF">SAMN04244559_00470</name>
</gene>
<dbReference type="InterPro" id="IPR004532">
    <property type="entry name" value="Phe-tRNA-ligase_IIc_bsu_bact"/>
</dbReference>
<dbReference type="Pfam" id="PF03484">
    <property type="entry name" value="B5"/>
    <property type="match status" value="1"/>
</dbReference>
<dbReference type="Gene3D" id="3.30.70.380">
    <property type="entry name" value="Ferrodoxin-fold anticodon-binding domain"/>
    <property type="match status" value="1"/>
</dbReference>
<dbReference type="InterPro" id="IPR020825">
    <property type="entry name" value="Phe-tRNA_synthase-like_B3/B4"/>
</dbReference>
<keyword evidence="21" id="KW-1185">Reference proteome</keyword>
<keyword evidence="13 15" id="KW-0030">Aminoacyl-tRNA synthetase</keyword>
<keyword evidence="7 15" id="KW-0479">Metal-binding</keyword>
<evidence type="ECO:0000256" key="15">
    <source>
        <dbReference type="HAMAP-Rule" id="MF_00283"/>
    </source>
</evidence>
<dbReference type="SUPFAM" id="SSF56037">
    <property type="entry name" value="PheT/TilS domain"/>
    <property type="match status" value="1"/>
</dbReference>
<keyword evidence="9 15" id="KW-0067">ATP-binding</keyword>
<dbReference type="Pfam" id="PF03147">
    <property type="entry name" value="FDX-ACB"/>
    <property type="match status" value="1"/>
</dbReference>
<dbReference type="SMART" id="SM00896">
    <property type="entry name" value="FDX-ACB"/>
    <property type="match status" value="1"/>
</dbReference>
<dbReference type="Gene3D" id="3.30.930.10">
    <property type="entry name" value="Bira Bifunctional Protein, Domain 2"/>
    <property type="match status" value="1"/>
</dbReference>
<evidence type="ECO:0000259" key="18">
    <source>
        <dbReference type="PROSITE" id="PS51447"/>
    </source>
</evidence>
<dbReference type="CDD" id="cd02796">
    <property type="entry name" value="tRNA_bind_bactPheRS"/>
    <property type="match status" value="1"/>
</dbReference>
<dbReference type="GO" id="GO:0009328">
    <property type="term" value="C:phenylalanine-tRNA ligase complex"/>
    <property type="evidence" value="ECO:0007669"/>
    <property type="project" value="TreeGrafter"/>
</dbReference>
<dbReference type="SUPFAM" id="SSF54991">
    <property type="entry name" value="Anticodon-binding domain of PheRS"/>
    <property type="match status" value="1"/>
</dbReference>
<dbReference type="RefSeq" id="WP_074765182.1">
    <property type="nucleotide sequence ID" value="NZ_FNWO01000002.1"/>
</dbReference>
<dbReference type="InterPro" id="IPR041616">
    <property type="entry name" value="PheRS_beta_core"/>
</dbReference>
<evidence type="ECO:0000256" key="3">
    <source>
        <dbReference type="ARBA" id="ARBA00011209"/>
    </source>
</evidence>
<dbReference type="InterPro" id="IPR045060">
    <property type="entry name" value="Phe-tRNA-ligase_IIc_bsu"/>
</dbReference>
<keyword evidence="6 15" id="KW-0436">Ligase</keyword>
<dbReference type="Gene3D" id="2.40.50.140">
    <property type="entry name" value="Nucleic acid-binding proteins"/>
    <property type="match status" value="1"/>
</dbReference>
<dbReference type="InterPro" id="IPR005147">
    <property type="entry name" value="tRNA_synthase_B5-dom"/>
</dbReference>
<feature type="domain" description="TRNA-binding" evidence="17">
    <location>
        <begin position="39"/>
        <end position="148"/>
    </location>
</feature>
<evidence type="ECO:0000256" key="7">
    <source>
        <dbReference type="ARBA" id="ARBA00022723"/>
    </source>
</evidence>
<evidence type="ECO:0000256" key="8">
    <source>
        <dbReference type="ARBA" id="ARBA00022741"/>
    </source>
</evidence>
<dbReference type="PROSITE" id="PS51447">
    <property type="entry name" value="FDX_ACB"/>
    <property type="match status" value="1"/>
</dbReference>
<dbReference type="GO" id="GO:0005524">
    <property type="term" value="F:ATP binding"/>
    <property type="evidence" value="ECO:0007669"/>
    <property type="project" value="UniProtKB-UniRule"/>
</dbReference>
<dbReference type="InterPro" id="IPR005146">
    <property type="entry name" value="B3/B4_tRNA-bd"/>
</dbReference>
<dbReference type="EC" id="6.1.1.20" evidence="15"/>
<keyword evidence="12 15" id="KW-0648">Protein biosynthesis</keyword>
<feature type="binding site" evidence="15">
    <location>
        <position position="463"/>
    </location>
    <ligand>
        <name>Mg(2+)</name>
        <dbReference type="ChEBI" id="CHEBI:18420"/>
        <note>shared with alpha subunit</note>
    </ligand>
</feature>
<keyword evidence="4 15" id="KW-0963">Cytoplasm</keyword>
<comment type="subcellular location">
    <subcellularLocation>
        <location evidence="1 15">Cytoplasm</location>
    </subcellularLocation>
</comment>
<evidence type="ECO:0000256" key="9">
    <source>
        <dbReference type="ARBA" id="ARBA00022840"/>
    </source>
</evidence>
<keyword evidence="5 16" id="KW-0820">tRNA-binding</keyword>
<dbReference type="GO" id="GO:0006432">
    <property type="term" value="P:phenylalanyl-tRNA aminoacylation"/>
    <property type="evidence" value="ECO:0007669"/>
    <property type="project" value="UniProtKB-UniRule"/>
</dbReference>
<evidence type="ECO:0000256" key="16">
    <source>
        <dbReference type="PROSITE-ProRule" id="PRU00209"/>
    </source>
</evidence>
<dbReference type="Gene3D" id="3.30.56.10">
    <property type="match status" value="2"/>
</dbReference>
<dbReference type="FunFam" id="3.30.70.380:FF:000001">
    <property type="entry name" value="Phenylalanine--tRNA ligase beta subunit"/>
    <property type="match status" value="1"/>
</dbReference>
<dbReference type="HAMAP" id="MF_00283">
    <property type="entry name" value="Phe_tRNA_synth_beta1"/>
    <property type="match status" value="1"/>
</dbReference>
<evidence type="ECO:0000313" key="21">
    <source>
        <dbReference type="Proteomes" id="UP000182983"/>
    </source>
</evidence>
<protein>
    <recommendedName>
        <fullName evidence="15">Phenylalanine--tRNA ligase beta subunit</fullName>
        <ecNumber evidence="15">6.1.1.20</ecNumber>
    </recommendedName>
    <alternativeName>
        <fullName evidence="15">Phenylalanyl-tRNA synthetase beta subunit</fullName>
        <shortName evidence="15">PheRS</shortName>
    </alternativeName>
</protein>
<dbReference type="SMART" id="SM00874">
    <property type="entry name" value="B5"/>
    <property type="match status" value="1"/>
</dbReference>
<dbReference type="SMART" id="SM00873">
    <property type="entry name" value="B3_4"/>
    <property type="match status" value="1"/>
</dbReference>
<reference evidence="21" key="1">
    <citation type="submission" date="2016-10" db="EMBL/GenBank/DDBJ databases">
        <authorList>
            <person name="Varghese N."/>
            <person name="Submissions S."/>
        </authorList>
    </citation>
    <scope>NUCLEOTIDE SEQUENCE [LARGE SCALE GENOMIC DNA]</scope>
    <source>
        <strain evidence="21">DSM 13234</strain>
    </source>
</reference>
<dbReference type="InterPro" id="IPR002547">
    <property type="entry name" value="tRNA-bd_dom"/>
</dbReference>
<name>A0A1H6GVG2_MAGFU</name>
<dbReference type="InterPro" id="IPR045864">
    <property type="entry name" value="aa-tRNA-synth_II/BPL/LPL"/>
</dbReference>
<dbReference type="Proteomes" id="UP000182983">
    <property type="component" value="Unassembled WGS sequence"/>
</dbReference>
<accession>A0A1H6GVG2</accession>
<dbReference type="InterPro" id="IPR005121">
    <property type="entry name" value="Fdx_antiC-bd"/>
</dbReference>
<dbReference type="PANTHER" id="PTHR10947:SF0">
    <property type="entry name" value="PHENYLALANINE--TRNA LIGASE BETA SUBUNIT"/>
    <property type="match status" value="1"/>
</dbReference>
<evidence type="ECO:0000256" key="2">
    <source>
        <dbReference type="ARBA" id="ARBA00008653"/>
    </source>
</evidence>
<dbReference type="PROSITE" id="PS51483">
    <property type="entry name" value="B5"/>
    <property type="match status" value="1"/>
</dbReference>
<comment type="cofactor">
    <cofactor evidence="15">
        <name>Mg(2+)</name>
        <dbReference type="ChEBI" id="CHEBI:18420"/>
    </cofactor>
    <text evidence="15">Binds 2 magnesium ions per tetramer.</text>
</comment>
<feature type="binding site" evidence="15">
    <location>
        <position position="464"/>
    </location>
    <ligand>
        <name>Mg(2+)</name>
        <dbReference type="ChEBI" id="CHEBI:18420"/>
        <note>shared with alpha subunit</note>
    </ligand>
</feature>
<dbReference type="Pfam" id="PF03483">
    <property type="entry name" value="B3_4"/>
    <property type="match status" value="1"/>
</dbReference>
<evidence type="ECO:0000256" key="10">
    <source>
        <dbReference type="ARBA" id="ARBA00022842"/>
    </source>
</evidence>
<organism evidence="20 21">
    <name type="scientific">Magnetospirillum fulvum</name>
    <name type="common">Rhodospirillum fulvum</name>
    <dbReference type="NCBI Taxonomy" id="1082"/>
    <lineage>
        <taxon>Bacteria</taxon>
        <taxon>Pseudomonadati</taxon>
        <taxon>Pseudomonadota</taxon>
        <taxon>Alphaproteobacteria</taxon>
        <taxon>Rhodospirillales</taxon>
        <taxon>Rhodospirillaceae</taxon>
        <taxon>Magnetospirillum</taxon>
    </lineage>
</organism>
<evidence type="ECO:0000313" key="20">
    <source>
        <dbReference type="EMBL" id="SEH27206.1"/>
    </source>
</evidence>
<keyword evidence="11 16" id="KW-0694">RNA-binding</keyword>
<evidence type="ECO:0000256" key="5">
    <source>
        <dbReference type="ARBA" id="ARBA00022555"/>
    </source>
</evidence>
<dbReference type="GO" id="GO:0000049">
    <property type="term" value="F:tRNA binding"/>
    <property type="evidence" value="ECO:0007669"/>
    <property type="project" value="UniProtKB-UniRule"/>
</dbReference>
<dbReference type="GO" id="GO:0004826">
    <property type="term" value="F:phenylalanine-tRNA ligase activity"/>
    <property type="evidence" value="ECO:0007669"/>
    <property type="project" value="UniProtKB-UniRule"/>
</dbReference>
<evidence type="ECO:0000256" key="4">
    <source>
        <dbReference type="ARBA" id="ARBA00022490"/>
    </source>
</evidence>
<dbReference type="NCBIfam" id="NF045760">
    <property type="entry name" value="YtpR"/>
    <property type="match status" value="1"/>
</dbReference>
<evidence type="ECO:0000256" key="12">
    <source>
        <dbReference type="ARBA" id="ARBA00022917"/>
    </source>
</evidence>
<evidence type="ECO:0000259" key="19">
    <source>
        <dbReference type="PROSITE" id="PS51483"/>
    </source>
</evidence>
<dbReference type="AlphaFoldDB" id="A0A1H6GVG2"/>
<feature type="domain" description="FDX-ACB" evidence="18">
    <location>
        <begin position="704"/>
        <end position="797"/>
    </location>
</feature>
<dbReference type="PANTHER" id="PTHR10947">
    <property type="entry name" value="PHENYLALANYL-TRNA SYNTHETASE BETA CHAIN AND LEUCINE-RICH REPEAT-CONTAINING PROTEIN 47"/>
    <property type="match status" value="1"/>
</dbReference>
<comment type="subunit">
    <text evidence="3 15">Tetramer of two alpha and two beta subunits.</text>
</comment>
<keyword evidence="8 15" id="KW-0547">Nucleotide-binding</keyword>
<proteinExistence type="inferred from homology"/>
<dbReference type="EMBL" id="FNWO01000002">
    <property type="protein sequence ID" value="SEH27206.1"/>
    <property type="molecule type" value="Genomic_DNA"/>
</dbReference>
<dbReference type="Pfam" id="PF01588">
    <property type="entry name" value="tRNA_bind"/>
    <property type="match status" value="1"/>
</dbReference>
<dbReference type="PROSITE" id="PS50886">
    <property type="entry name" value="TRBD"/>
    <property type="match status" value="1"/>
</dbReference>
<dbReference type="InterPro" id="IPR036690">
    <property type="entry name" value="Fdx_antiC-bd_sf"/>
</dbReference>
<dbReference type="InterPro" id="IPR009061">
    <property type="entry name" value="DNA-bd_dom_put_sf"/>
</dbReference>
<evidence type="ECO:0000256" key="6">
    <source>
        <dbReference type="ARBA" id="ARBA00022598"/>
    </source>
</evidence>
<feature type="domain" description="B5" evidence="19">
    <location>
        <begin position="401"/>
        <end position="476"/>
    </location>
</feature>
<sequence>MKFSLSWLKSHLATDASLDEIVATLTAIGLEVEAVEDPARRLSGFIVGHILSAERHPNADRLQICTVATGSATIQVVCGAPNARAGIKVILAQPGILIPVTGEPLKKGNVRGVESQGMMCSWRELALGEEHDGIAELDEAFEVGAALLDVMSFDPVIDISVTPNRADCLGVRGIARDLAAAGLGRLVPLSVEPVAGSFASPIGVSLDFAPETASACPLFAGRFIRGVTNGDSPQWLKDRLAAIGIRSISTLVDITNFFTYDLNRPLHVFDADRIKGNISARMARPGETLATLNGKTYTLDETMTVIADESGALGLAGVIGGEPTGCADTTSSVFLEAAWFDPARTATTGRRLDILSDARFRFERGVDPAFVVPAMELATRMILDLCGGEASEPVIAGTEPDWQKSIVLRPGRVAALGGVEVTIERQEAILHALGCAVAEHDDGLLVNPPSWRADIGGEQDLVEEIVRITGFDSIPAVPLPRNPMPKPILTPAQRRVGWVRRQLASRGLIETVTWSFLPQAQAAWFGGGSDALQLANPISADLDAMRPSVLPNLVAAVGRNLDRGLRDFGLFEIGPQFDGPEPGQQRLVAGGLRVGKTAARHWTGAPRAVDAFDAKADLLAAIAATGLSPDGFQTIAEAPSWYHPGRAGTLRLGNKPVGFFGELHPAVLAALDVKGPLVGFELFVEALPPAKAKPSRARPLLKASAFQPLERDFAFILDSKVAAEQVVRAARNADKALVADVIVFDLYEGTHLPEGKKSLAISVTLQPTERTLTDEEIEAVSTRIVQAVVKATGGELRG</sequence>
<feature type="binding site" evidence="15">
    <location>
        <position position="454"/>
    </location>
    <ligand>
        <name>Mg(2+)</name>
        <dbReference type="ChEBI" id="CHEBI:18420"/>
        <note>shared with alpha subunit</note>
    </ligand>
</feature>
<dbReference type="NCBIfam" id="TIGR00472">
    <property type="entry name" value="pheT_bact"/>
    <property type="match status" value="1"/>
</dbReference>
<dbReference type="Gene3D" id="3.50.40.10">
    <property type="entry name" value="Phenylalanyl-trna Synthetase, Chain B, domain 3"/>
    <property type="match status" value="1"/>
</dbReference>
<comment type="similarity">
    <text evidence="2 15">Belongs to the phenylalanyl-tRNA synthetase beta subunit family. Type 1 subfamily.</text>
</comment>
<dbReference type="SUPFAM" id="SSF55681">
    <property type="entry name" value="Class II aaRS and biotin synthetases"/>
    <property type="match status" value="1"/>
</dbReference>
<dbReference type="InterPro" id="IPR033714">
    <property type="entry name" value="tRNA_bind_bactPheRS"/>
</dbReference>
<evidence type="ECO:0000256" key="1">
    <source>
        <dbReference type="ARBA" id="ARBA00004496"/>
    </source>
</evidence>
<evidence type="ECO:0000256" key="14">
    <source>
        <dbReference type="ARBA" id="ARBA00049255"/>
    </source>
</evidence>
<dbReference type="InterPro" id="IPR012340">
    <property type="entry name" value="NA-bd_OB-fold"/>
</dbReference>
<dbReference type="SUPFAM" id="SSF50249">
    <property type="entry name" value="Nucleic acid-binding proteins"/>
    <property type="match status" value="1"/>
</dbReference>
<dbReference type="CDD" id="cd00769">
    <property type="entry name" value="PheRS_beta_core"/>
    <property type="match status" value="1"/>
</dbReference>
<feature type="binding site" evidence="15">
    <location>
        <position position="460"/>
    </location>
    <ligand>
        <name>Mg(2+)</name>
        <dbReference type="ChEBI" id="CHEBI:18420"/>
        <note>shared with alpha subunit</note>
    </ligand>
</feature>
<evidence type="ECO:0000259" key="17">
    <source>
        <dbReference type="PROSITE" id="PS50886"/>
    </source>
</evidence>